<feature type="transmembrane region" description="Helical" evidence="9">
    <location>
        <begin position="79"/>
        <end position="97"/>
    </location>
</feature>
<organism evidence="10 11">
    <name type="scientific">Devosia soli</name>
    <dbReference type="NCBI Taxonomy" id="361041"/>
    <lineage>
        <taxon>Bacteria</taxon>
        <taxon>Pseudomonadati</taxon>
        <taxon>Pseudomonadota</taxon>
        <taxon>Alphaproteobacteria</taxon>
        <taxon>Hyphomicrobiales</taxon>
        <taxon>Devosiaceae</taxon>
        <taxon>Devosia</taxon>
    </lineage>
</organism>
<keyword evidence="4" id="KW-0997">Cell inner membrane</keyword>
<keyword evidence="5 9" id="KW-0812">Transmembrane</keyword>
<dbReference type="PANTHER" id="PTHR30574">
    <property type="entry name" value="INNER MEMBRANE PROTEIN YEDE"/>
    <property type="match status" value="1"/>
</dbReference>
<gene>
    <name evidence="10" type="ORF">VW35_19090</name>
</gene>
<feature type="transmembrane region" description="Helical" evidence="9">
    <location>
        <begin position="118"/>
        <end position="139"/>
    </location>
</feature>
<keyword evidence="7 9" id="KW-0472">Membrane</keyword>
<comment type="subcellular location">
    <subcellularLocation>
        <location evidence="1">Cell inner membrane</location>
        <topology evidence="1">Multi-pass membrane protein</topology>
    </subcellularLocation>
</comment>
<evidence type="ECO:0000313" key="10">
    <source>
        <dbReference type="EMBL" id="KKB75868.1"/>
    </source>
</evidence>
<dbReference type="EMBL" id="LAJG01000048">
    <property type="protein sequence ID" value="KKB75868.1"/>
    <property type="molecule type" value="Genomic_DNA"/>
</dbReference>
<feature type="transmembrane region" description="Helical" evidence="9">
    <location>
        <begin position="48"/>
        <end position="73"/>
    </location>
</feature>
<comment type="similarity">
    <text evidence="8">Belongs to the TsuA/YedE (TC 9.B.102) family.</text>
</comment>
<proteinExistence type="inferred from homology"/>
<evidence type="ECO:0000256" key="7">
    <source>
        <dbReference type="ARBA" id="ARBA00023136"/>
    </source>
</evidence>
<dbReference type="GO" id="GO:0005886">
    <property type="term" value="C:plasma membrane"/>
    <property type="evidence" value="ECO:0007669"/>
    <property type="project" value="UniProtKB-SubCell"/>
</dbReference>
<dbReference type="PATRIC" id="fig|361041.3.peg.3234"/>
<sequence>METTFTPLQALMGGSLIGTSAVALMGLHGRIAGMTGIVSGVILPRGDWGWRLAFLIGAIGATALILLLTGMPFSIESTIPSWAVLLGGLLVGIGVTFGGGCTSGHGVCGIARLSTRSILATATFMAATFTTVFVIRHLLGGF</sequence>
<dbReference type="Proteomes" id="UP000033514">
    <property type="component" value="Unassembled WGS sequence"/>
</dbReference>
<evidence type="ECO:0000256" key="6">
    <source>
        <dbReference type="ARBA" id="ARBA00022989"/>
    </source>
</evidence>
<evidence type="ECO:0000256" key="2">
    <source>
        <dbReference type="ARBA" id="ARBA00022448"/>
    </source>
</evidence>
<keyword evidence="2" id="KW-0813">Transport</keyword>
<comment type="caution">
    <text evidence="10">The sequence shown here is derived from an EMBL/GenBank/DDBJ whole genome shotgun (WGS) entry which is preliminary data.</text>
</comment>
<dbReference type="PANTHER" id="PTHR30574:SF1">
    <property type="entry name" value="SULPHUR TRANSPORT DOMAIN-CONTAINING PROTEIN"/>
    <property type="match status" value="1"/>
</dbReference>
<feature type="transmembrane region" description="Helical" evidence="9">
    <location>
        <begin position="6"/>
        <end position="27"/>
    </location>
</feature>
<dbReference type="InterPro" id="IPR007272">
    <property type="entry name" value="Sulf_transp_TsuA/YedE"/>
</dbReference>
<evidence type="ECO:0000313" key="11">
    <source>
        <dbReference type="Proteomes" id="UP000033514"/>
    </source>
</evidence>
<evidence type="ECO:0000256" key="8">
    <source>
        <dbReference type="ARBA" id="ARBA00035655"/>
    </source>
</evidence>
<evidence type="ECO:0000256" key="3">
    <source>
        <dbReference type="ARBA" id="ARBA00022475"/>
    </source>
</evidence>
<dbReference type="OrthoDB" id="9814020at2"/>
<dbReference type="STRING" id="361041.VW35_19090"/>
<evidence type="ECO:0000256" key="1">
    <source>
        <dbReference type="ARBA" id="ARBA00004429"/>
    </source>
</evidence>
<evidence type="ECO:0000256" key="5">
    <source>
        <dbReference type="ARBA" id="ARBA00022692"/>
    </source>
</evidence>
<keyword evidence="6 9" id="KW-1133">Transmembrane helix</keyword>
<reference evidence="10 11" key="1">
    <citation type="submission" date="2015-03" db="EMBL/GenBank/DDBJ databases">
        <authorList>
            <person name="Hassan Y.I."/>
            <person name="Lepp D."/>
            <person name="Zhou T."/>
        </authorList>
    </citation>
    <scope>NUCLEOTIDE SEQUENCE [LARGE SCALE GENOMIC DNA]</scope>
    <source>
        <strain evidence="10 11">GH2-10</strain>
    </source>
</reference>
<accession>A0A0F5L0G5</accession>
<evidence type="ECO:0000256" key="9">
    <source>
        <dbReference type="SAM" id="Phobius"/>
    </source>
</evidence>
<keyword evidence="3" id="KW-1003">Cell membrane</keyword>
<dbReference type="AlphaFoldDB" id="A0A0F5L0G5"/>
<protein>
    <submittedName>
        <fullName evidence="10">Membrane protein</fullName>
    </submittedName>
</protein>
<keyword evidence="11" id="KW-1185">Reference proteome</keyword>
<evidence type="ECO:0000256" key="4">
    <source>
        <dbReference type="ARBA" id="ARBA00022519"/>
    </source>
</evidence>
<dbReference type="RefSeq" id="WP_046144686.1">
    <property type="nucleotide sequence ID" value="NZ_LAJG01000048.1"/>
</dbReference>
<name>A0A0F5L0G5_9HYPH</name>